<dbReference type="HOGENOM" id="CLU_070142_0_0_1"/>
<dbReference type="STRING" id="294746.A5DIF0"/>
<organism evidence="1 2">
    <name type="scientific">Meyerozyma guilliermondii (strain ATCC 6260 / CBS 566 / DSM 6381 / JCM 1539 / NBRC 10279 / NRRL Y-324)</name>
    <name type="common">Yeast</name>
    <name type="synonym">Candida guilliermondii</name>
    <dbReference type="NCBI Taxonomy" id="294746"/>
    <lineage>
        <taxon>Eukaryota</taxon>
        <taxon>Fungi</taxon>
        <taxon>Dikarya</taxon>
        <taxon>Ascomycota</taxon>
        <taxon>Saccharomycotina</taxon>
        <taxon>Pichiomycetes</taxon>
        <taxon>Debaryomycetaceae</taxon>
        <taxon>Meyerozyma</taxon>
    </lineage>
</organism>
<sequence>MQDIDYVVEASHALYDTITEELSLQSTKKYNNDSMTLAQLDDWRRNKLPDILKDRYQRQNSCWLQKEELVLLMDWKLTKGKYRPTLPSLIKSNSDDSVVEITKEGFHILLSYVEKIEVDQFWKNLEADSKKEYLEIVKKACDQFCKLRGVGPATASLICSLTTNINEVLAPPFFSDESFMFYILEPLRPETKIKYNIKEYIEELVSLYADILKTRTHVKSMNVLENGGWSLKMHDIYKFDKLSNVKLPSKLEKAPGKFPSSEITRLTIETSRKKRKLN</sequence>
<keyword evidence="2" id="KW-1185">Reference proteome</keyword>
<dbReference type="EMBL" id="CH408157">
    <property type="protein sequence ID" value="EDK38953.2"/>
    <property type="molecule type" value="Genomic_DNA"/>
</dbReference>
<dbReference type="AlphaFoldDB" id="A5DIF0"/>
<dbReference type="PANTHER" id="PTHR21521:SF0">
    <property type="entry name" value="AMUN, ISOFORM A"/>
    <property type="match status" value="1"/>
</dbReference>
<dbReference type="OMA" id="SDEAFMY"/>
<dbReference type="OrthoDB" id="8249012at2759"/>
<dbReference type="KEGG" id="pgu:PGUG_03051"/>
<evidence type="ECO:0000313" key="1">
    <source>
        <dbReference type="EMBL" id="EDK38953.2"/>
    </source>
</evidence>
<evidence type="ECO:0000313" key="2">
    <source>
        <dbReference type="Proteomes" id="UP000001997"/>
    </source>
</evidence>
<dbReference type="eggNOG" id="ENOG502QR55">
    <property type="taxonomic scope" value="Eukaryota"/>
</dbReference>
<dbReference type="RefSeq" id="XP_001485322.2">
    <property type="nucleotide sequence ID" value="XM_001485272.1"/>
</dbReference>
<dbReference type="InParanoid" id="A5DIF0"/>
<dbReference type="Proteomes" id="UP000001997">
    <property type="component" value="Unassembled WGS sequence"/>
</dbReference>
<accession>A5DIF0</accession>
<proteinExistence type="predicted"/>
<dbReference type="PANTHER" id="PTHR21521">
    <property type="entry name" value="AMUN, ISOFORM A"/>
    <property type="match status" value="1"/>
</dbReference>
<dbReference type="GeneID" id="5126472"/>
<name>A5DIF0_PICGU</name>
<protein>
    <submittedName>
        <fullName evidence="1">Uncharacterized protein</fullName>
    </submittedName>
</protein>
<reference evidence="1 2" key="1">
    <citation type="journal article" date="2009" name="Nature">
        <title>Evolution of pathogenicity and sexual reproduction in eight Candida genomes.</title>
        <authorList>
            <person name="Butler G."/>
            <person name="Rasmussen M.D."/>
            <person name="Lin M.F."/>
            <person name="Santos M.A."/>
            <person name="Sakthikumar S."/>
            <person name="Munro C.A."/>
            <person name="Rheinbay E."/>
            <person name="Grabherr M."/>
            <person name="Forche A."/>
            <person name="Reedy J.L."/>
            <person name="Agrafioti I."/>
            <person name="Arnaud M.B."/>
            <person name="Bates S."/>
            <person name="Brown A.J."/>
            <person name="Brunke S."/>
            <person name="Costanzo M.C."/>
            <person name="Fitzpatrick D.A."/>
            <person name="de Groot P.W."/>
            <person name="Harris D."/>
            <person name="Hoyer L.L."/>
            <person name="Hube B."/>
            <person name="Klis F.M."/>
            <person name="Kodira C."/>
            <person name="Lennard N."/>
            <person name="Logue M.E."/>
            <person name="Martin R."/>
            <person name="Neiman A.M."/>
            <person name="Nikolaou E."/>
            <person name="Quail M.A."/>
            <person name="Quinn J."/>
            <person name="Santos M.C."/>
            <person name="Schmitzberger F.F."/>
            <person name="Sherlock G."/>
            <person name="Shah P."/>
            <person name="Silverstein K.A."/>
            <person name="Skrzypek M.S."/>
            <person name="Soll D."/>
            <person name="Staggs R."/>
            <person name="Stansfield I."/>
            <person name="Stumpf M.P."/>
            <person name="Sudbery P.E."/>
            <person name="Srikantha T."/>
            <person name="Zeng Q."/>
            <person name="Berman J."/>
            <person name="Berriman M."/>
            <person name="Heitman J."/>
            <person name="Gow N.A."/>
            <person name="Lorenz M.C."/>
            <person name="Birren B.W."/>
            <person name="Kellis M."/>
            <person name="Cuomo C.A."/>
        </authorList>
    </citation>
    <scope>NUCLEOTIDE SEQUENCE [LARGE SCALE GENOMIC DNA]</scope>
    <source>
        <strain evidence="2">ATCC 6260 / CBS 566 / DSM 6381 / JCM 1539 / NBRC 10279 / NRRL Y-324</strain>
    </source>
</reference>
<gene>
    <name evidence="1" type="ORF">PGUG_03051</name>
</gene>
<dbReference type="VEuPathDB" id="FungiDB:PGUG_03051"/>